<evidence type="ECO:0000256" key="3">
    <source>
        <dbReference type="PROSITE-ProRule" id="PRU00289"/>
    </source>
</evidence>
<dbReference type="AlphaFoldDB" id="A0A101NWJ7"/>
<reference evidence="6 7" key="1">
    <citation type="submission" date="2015-10" db="EMBL/GenBank/DDBJ databases">
        <title>Draft genome sequence of Streptomyces yokosukanensis DSM 40224, type strain for the species Streptomyces yokosukanensis.</title>
        <authorList>
            <person name="Ruckert C."/>
            <person name="Winkler A."/>
            <person name="Kalinowski J."/>
            <person name="Kampfer P."/>
            <person name="Glaeser S."/>
        </authorList>
    </citation>
    <scope>NUCLEOTIDE SEQUENCE [LARGE SCALE GENOMIC DNA]</scope>
    <source>
        <strain evidence="6 7">DSM 40224</strain>
    </source>
</reference>
<keyword evidence="6" id="KW-0131">Cell cycle</keyword>
<protein>
    <submittedName>
        <fullName evidence="6">Cell division protein FtsK</fullName>
    </submittedName>
</protein>
<dbReference type="InterPro" id="IPR027417">
    <property type="entry name" value="P-loop_NTPase"/>
</dbReference>
<dbReference type="OrthoDB" id="5168624at2"/>
<comment type="caution">
    <text evidence="6">The sequence shown here is derived from an EMBL/GenBank/DDBJ whole genome shotgun (WGS) entry which is preliminary data.</text>
</comment>
<organism evidence="6 7">
    <name type="scientific">Streptomyces yokosukanensis</name>
    <dbReference type="NCBI Taxonomy" id="67386"/>
    <lineage>
        <taxon>Bacteria</taxon>
        <taxon>Bacillati</taxon>
        <taxon>Actinomycetota</taxon>
        <taxon>Actinomycetes</taxon>
        <taxon>Kitasatosporales</taxon>
        <taxon>Streptomycetaceae</taxon>
        <taxon>Streptomyces</taxon>
    </lineage>
</organism>
<gene>
    <name evidence="6" type="ORF">AQI95_34355</name>
</gene>
<dbReference type="SUPFAM" id="SSF52540">
    <property type="entry name" value="P-loop containing nucleoside triphosphate hydrolases"/>
    <property type="match status" value="1"/>
</dbReference>
<feature type="region of interest" description="Disordered" evidence="4">
    <location>
        <begin position="422"/>
        <end position="445"/>
    </location>
</feature>
<dbReference type="Gene3D" id="3.40.50.300">
    <property type="entry name" value="P-loop containing nucleotide triphosphate hydrolases"/>
    <property type="match status" value="1"/>
</dbReference>
<dbReference type="PROSITE" id="PS50901">
    <property type="entry name" value="FTSK"/>
    <property type="match status" value="1"/>
</dbReference>
<accession>A0A101NWJ7</accession>
<dbReference type="InterPro" id="IPR003593">
    <property type="entry name" value="AAA+_ATPase"/>
</dbReference>
<feature type="domain" description="FtsK" evidence="5">
    <location>
        <begin position="182"/>
        <end position="370"/>
    </location>
</feature>
<feature type="binding site" evidence="3">
    <location>
        <begin position="199"/>
        <end position="206"/>
    </location>
    <ligand>
        <name>ATP</name>
        <dbReference type="ChEBI" id="CHEBI:30616"/>
    </ligand>
</feature>
<evidence type="ECO:0000256" key="1">
    <source>
        <dbReference type="ARBA" id="ARBA00022741"/>
    </source>
</evidence>
<keyword evidence="1 3" id="KW-0547">Nucleotide-binding</keyword>
<dbReference type="GO" id="GO:0051301">
    <property type="term" value="P:cell division"/>
    <property type="evidence" value="ECO:0007669"/>
    <property type="project" value="UniProtKB-KW"/>
</dbReference>
<dbReference type="PANTHER" id="PTHR22683">
    <property type="entry name" value="SPORULATION PROTEIN RELATED"/>
    <property type="match status" value="1"/>
</dbReference>
<dbReference type="PANTHER" id="PTHR22683:SF41">
    <property type="entry name" value="DNA TRANSLOCASE FTSK"/>
    <property type="match status" value="1"/>
</dbReference>
<evidence type="ECO:0000313" key="6">
    <source>
        <dbReference type="EMBL" id="KUN00590.1"/>
    </source>
</evidence>
<sequence length="445" mass="48134">MPASLVVWVLTALLLVGVLTQRWWEPRLAARGIPVRRWPWRWWLVGYPGTTLRIFSTWRRLAHLNGLSVSTSPDRRVIGRDLVVQGQALRPKPPRLSWPAPTKNGLTLRVLLHPGQTPAPYFTAARAMEHAWHVHGVRVTSPRRGQVLIHVTALDPLTGDVPPVRAPAEALLSADVGRIEDGDSWVIDLRRIPHWLITGATQSGKSSLLAALVLALAPQPVGLVGIDCKGGMELGLFSGRFSALAIDRTQAAGLLADVVEEIQARMRVCRAAGKRSVWDLSEHLRPVPLVVIVDELAELYLTDGSRESKDEAEQCGTLLLRVAQLGAALGVHLVIAGQRVGSDIGPRVTALRAQLGGRVAHRAHDEASAEMTLGDINPDAVITAQNITEDEQGVAVVAMGGRWMRARSHLVATADVTEIARTDPPANPFLTQPDPVTFEKGGAAA</sequence>
<dbReference type="GO" id="GO:0005524">
    <property type="term" value="F:ATP binding"/>
    <property type="evidence" value="ECO:0007669"/>
    <property type="project" value="UniProtKB-UniRule"/>
</dbReference>
<evidence type="ECO:0000256" key="4">
    <source>
        <dbReference type="SAM" id="MobiDB-lite"/>
    </source>
</evidence>
<evidence type="ECO:0000259" key="5">
    <source>
        <dbReference type="PROSITE" id="PS50901"/>
    </source>
</evidence>
<dbReference type="GO" id="GO:0003677">
    <property type="term" value="F:DNA binding"/>
    <property type="evidence" value="ECO:0007669"/>
    <property type="project" value="InterPro"/>
</dbReference>
<keyword evidence="2 3" id="KW-0067">ATP-binding</keyword>
<proteinExistence type="predicted"/>
<dbReference type="SMART" id="SM00382">
    <property type="entry name" value="AAA"/>
    <property type="match status" value="1"/>
</dbReference>
<dbReference type="STRING" id="67386.AQI95_34355"/>
<dbReference type="Pfam" id="PF01580">
    <property type="entry name" value="FtsK_SpoIIIE"/>
    <property type="match status" value="2"/>
</dbReference>
<name>A0A101NWJ7_9ACTN</name>
<keyword evidence="6" id="KW-0132">Cell division</keyword>
<keyword evidence="7" id="KW-1185">Reference proteome</keyword>
<dbReference type="RefSeq" id="WP_067133213.1">
    <property type="nucleotide sequence ID" value="NZ_KQ948222.1"/>
</dbReference>
<evidence type="ECO:0000256" key="2">
    <source>
        <dbReference type="ARBA" id="ARBA00022840"/>
    </source>
</evidence>
<dbReference type="Proteomes" id="UP000053127">
    <property type="component" value="Unassembled WGS sequence"/>
</dbReference>
<evidence type="ECO:0000313" key="7">
    <source>
        <dbReference type="Proteomes" id="UP000053127"/>
    </source>
</evidence>
<dbReference type="EMBL" id="LMWN01000048">
    <property type="protein sequence ID" value="KUN00590.1"/>
    <property type="molecule type" value="Genomic_DNA"/>
</dbReference>
<dbReference type="InterPro" id="IPR002543">
    <property type="entry name" value="FtsK_dom"/>
</dbReference>
<dbReference type="InterPro" id="IPR050206">
    <property type="entry name" value="FtsK/SpoIIIE/SftA"/>
</dbReference>